<evidence type="ECO:0000313" key="4">
    <source>
        <dbReference type="EMBL" id="SER90394.1"/>
    </source>
</evidence>
<dbReference type="InterPro" id="IPR036457">
    <property type="entry name" value="PPM-type-like_dom_sf"/>
</dbReference>
<dbReference type="Proteomes" id="UP000198815">
    <property type="component" value="Unassembled WGS sequence"/>
</dbReference>
<dbReference type="SMART" id="SM00331">
    <property type="entry name" value="PP2C_SIG"/>
    <property type="match status" value="1"/>
</dbReference>
<dbReference type="PANTHER" id="PTHR47992">
    <property type="entry name" value="PROTEIN PHOSPHATASE"/>
    <property type="match status" value="1"/>
</dbReference>
<dbReference type="PROSITE" id="PS51746">
    <property type="entry name" value="PPM_2"/>
    <property type="match status" value="1"/>
</dbReference>
<evidence type="ECO:0000256" key="2">
    <source>
        <dbReference type="SAM" id="Phobius"/>
    </source>
</evidence>
<name>A0A1H9T049_9ACTN</name>
<dbReference type="SMART" id="SM00332">
    <property type="entry name" value="PP2Cc"/>
    <property type="match status" value="1"/>
</dbReference>
<feature type="compositionally biased region" description="Low complexity" evidence="1">
    <location>
        <begin position="462"/>
        <end position="471"/>
    </location>
</feature>
<proteinExistence type="predicted"/>
<feature type="compositionally biased region" description="Low complexity" evidence="1">
    <location>
        <begin position="479"/>
        <end position="493"/>
    </location>
</feature>
<keyword evidence="5" id="KW-1185">Reference proteome</keyword>
<dbReference type="Pfam" id="PF13672">
    <property type="entry name" value="PP2C_2"/>
    <property type="match status" value="1"/>
</dbReference>
<dbReference type="RefSeq" id="WP_091970179.1">
    <property type="nucleotide sequence ID" value="NZ_FOGZ01000017.1"/>
</dbReference>
<keyword evidence="2" id="KW-0472">Membrane</keyword>
<feature type="transmembrane region" description="Helical" evidence="2">
    <location>
        <begin position="347"/>
        <end position="369"/>
    </location>
</feature>
<reference evidence="4 5" key="1">
    <citation type="submission" date="2016-10" db="EMBL/GenBank/DDBJ databases">
        <authorList>
            <person name="de Groot N.N."/>
        </authorList>
    </citation>
    <scope>NUCLEOTIDE SEQUENCE [LARGE SCALE GENOMIC DNA]</scope>
    <source>
        <strain evidence="4 5">DSM 16859</strain>
    </source>
</reference>
<dbReference type="CDD" id="cd00143">
    <property type="entry name" value="PP2Cc"/>
    <property type="match status" value="1"/>
</dbReference>
<dbReference type="Gene3D" id="3.60.40.10">
    <property type="entry name" value="PPM-type phosphatase domain"/>
    <property type="match status" value="1"/>
</dbReference>
<sequence length="508" mass="53119">MPKYAMIEPEPPDPARPDPADAQQRLSLSSCAHSEIGPVRKNNQDSAYVSPTMVVVADGMGGAAAGDVASTVAILELRRSDGHFEGEHMLEAIAGAMVRANDRIADLIAHHHDLDGMGTTVSGALFSGNQLGLVHIGDSRGYLLRDGNLTRLTHDHSWVQSLVDDGKITEAEAAVHPHRSLLLKVLNGQPTHEPDYSIVDLAKGDRLLFCSDGLCGLVDDRQIRRTLRGSDAESAMQSLVDAAYAAGGYDNITVIISDVVEADATLDAKEPMTLGAAATVTVPKTSSSPVGAPDPSQPAPATASLTAGAPAADRADTNPPEGLIDPDAHEDVRYTPTMIRSRRRWPVVVSVAGALVLLVAGVLGAWRYATSQYYLAPSAERIGIWQGLPDTIAGKSLGRLVEQRDTKVSDLPAYYAQEVRSASFSAGSLDQARSQADYLDRLARACIQARAEHPAPAPGSPSPAASPTATGPAPPLTSPAPAATTSASLATGPRSIPITGSVSPQDCS</sequence>
<feature type="compositionally biased region" description="Polar residues" evidence="1">
    <location>
        <begin position="498"/>
        <end position="508"/>
    </location>
</feature>
<dbReference type="STRING" id="64702.SAMN05443377_11744"/>
<evidence type="ECO:0000256" key="1">
    <source>
        <dbReference type="SAM" id="MobiDB-lite"/>
    </source>
</evidence>
<feature type="region of interest" description="Disordered" evidence="1">
    <location>
        <begin position="1"/>
        <end position="25"/>
    </location>
</feature>
<gene>
    <name evidence="4" type="ORF">SAMN05443377_11744</name>
</gene>
<feature type="region of interest" description="Disordered" evidence="1">
    <location>
        <begin position="451"/>
        <end position="508"/>
    </location>
</feature>
<dbReference type="GO" id="GO:0004722">
    <property type="term" value="F:protein serine/threonine phosphatase activity"/>
    <property type="evidence" value="ECO:0007669"/>
    <property type="project" value="InterPro"/>
</dbReference>
<protein>
    <submittedName>
        <fullName evidence="4">Protein phosphatase</fullName>
    </submittedName>
</protein>
<dbReference type="SUPFAM" id="SSF81606">
    <property type="entry name" value="PP2C-like"/>
    <property type="match status" value="1"/>
</dbReference>
<feature type="compositionally biased region" description="Low complexity" evidence="1">
    <location>
        <begin position="299"/>
        <end position="312"/>
    </location>
</feature>
<dbReference type="EMBL" id="FOGZ01000017">
    <property type="protein sequence ID" value="SER90394.1"/>
    <property type="molecule type" value="Genomic_DNA"/>
</dbReference>
<feature type="region of interest" description="Disordered" evidence="1">
    <location>
        <begin position="282"/>
        <end position="329"/>
    </location>
</feature>
<accession>A0A1H9T049</accession>
<dbReference type="OrthoDB" id="9801841at2"/>
<evidence type="ECO:0000259" key="3">
    <source>
        <dbReference type="PROSITE" id="PS51746"/>
    </source>
</evidence>
<dbReference type="InterPro" id="IPR001932">
    <property type="entry name" value="PPM-type_phosphatase-like_dom"/>
</dbReference>
<evidence type="ECO:0000313" key="5">
    <source>
        <dbReference type="Proteomes" id="UP000198815"/>
    </source>
</evidence>
<keyword evidence="2" id="KW-1133">Transmembrane helix</keyword>
<organism evidence="4 5">
    <name type="scientific">Propionibacterium cyclohexanicum</name>
    <dbReference type="NCBI Taxonomy" id="64702"/>
    <lineage>
        <taxon>Bacteria</taxon>
        <taxon>Bacillati</taxon>
        <taxon>Actinomycetota</taxon>
        <taxon>Actinomycetes</taxon>
        <taxon>Propionibacteriales</taxon>
        <taxon>Propionibacteriaceae</taxon>
        <taxon>Propionibacterium</taxon>
    </lineage>
</organism>
<feature type="domain" description="PPM-type phosphatase" evidence="3">
    <location>
        <begin position="29"/>
        <end position="259"/>
    </location>
</feature>
<dbReference type="InterPro" id="IPR015655">
    <property type="entry name" value="PP2C"/>
</dbReference>
<dbReference type="AlphaFoldDB" id="A0A1H9T049"/>
<keyword evidence="2" id="KW-0812">Transmembrane</keyword>